<reference evidence="8" key="1">
    <citation type="submission" date="2011-05" db="EMBL/GenBank/DDBJ databases">
        <authorList>
            <person name="Richards S.R."/>
            <person name="Qu J."/>
            <person name="Jiang H."/>
            <person name="Jhangiani S.N."/>
            <person name="Agravi P."/>
            <person name="Goodspeed R."/>
            <person name="Gross S."/>
            <person name="Mandapat C."/>
            <person name="Jackson L."/>
            <person name="Mathew T."/>
            <person name="Pu L."/>
            <person name="Thornton R."/>
            <person name="Saada N."/>
            <person name="Wilczek-Boney K.B."/>
            <person name="Lee S."/>
            <person name="Kovar C."/>
            <person name="Wu Y."/>
            <person name="Scherer S.E."/>
            <person name="Worley K.C."/>
            <person name="Muzny D.M."/>
            <person name="Gibbs R."/>
        </authorList>
    </citation>
    <scope>NUCLEOTIDE SEQUENCE</scope>
    <source>
        <strain evidence="8">Brora</strain>
    </source>
</reference>
<dbReference type="GO" id="GO:0008757">
    <property type="term" value="F:S-adenosylmethionine-dependent methyltransferase activity"/>
    <property type="evidence" value="ECO:0007669"/>
    <property type="project" value="UniProtKB-ARBA"/>
</dbReference>
<dbReference type="PANTHER" id="PTHR22809:SF5">
    <property type="entry name" value="TRNA N(3)-METHYLCYTIDINE METHYLTRANSFERASE METTL6"/>
    <property type="match status" value="1"/>
</dbReference>
<dbReference type="Pfam" id="PF02014">
    <property type="entry name" value="Reeler"/>
    <property type="match status" value="2"/>
</dbReference>
<dbReference type="Gene3D" id="3.20.20.190">
    <property type="entry name" value="Phosphatidylinositol (PI) phosphodiesterase"/>
    <property type="match status" value="1"/>
</dbReference>
<evidence type="ECO:0000256" key="4">
    <source>
        <dbReference type="SAM" id="MobiDB-lite"/>
    </source>
</evidence>
<evidence type="ECO:0000256" key="5">
    <source>
        <dbReference type="SAM" id="SignalP"/>
    </source>
</evidence>
<dbReference type="InterPro" id="IPR017946">
    <property type="entry name" value="PLC-like_Pdiesterase_TIM-brl"/>
</dbReference>
<dbReference type="InterPro" id="IPR002861">
    <property type="entry name" value="Reeler_dom"/>
</dbReference>
<feature type="region of interest" description="Disordered" evidence="4">
    <location>
        <begin position="34"/>
        <end position="84"/>
    </location>
</feature>
<evidence type="ECO:0000313" key="7">
    <source>
        <dbReference type="EnsemblMetazoa" id="SMAR010775-PA"/>
    </source>
</evidence>
<feature type="chain" id="PRO_5004579431" description="Reelin domain-containing protein" evidence="5">
    <location>
        <begin position="25"/>
        <end position="1744"/>
    </location>
</feature>
<evidence type="ECO:0000259" key="6">
    <source>
        <dbReference type="Pfam" id="PF02014"/>
    </source>
</evidence>
<dbReference type="Pfam" id="PF13489">
    <property type="entry name" value="Methyltransf_23"/>
    <property type="match status" value="1"/>
</dbReference>
<keyword evidence="5" id="KW-0732">Signal</keyword>
<dbReference type="InterPro" id="IPR042307">
    <property type="entry name" value="Reeler_sf"/>
</dbReference>
<organism evidence="7 8">
    <name type="scientific">Strigamia maritima</name>
    <name type="common">European centipede</name>
    <name type="synonym">Geophilus maritimus</name>
    <dbReference type="NCBI Taxonomy" id="126957"/>
    <lineage>
        <taxon>Eukaryota</taxon>
        <taxon>Metazoa</taxon>
        <taxon>Ecdysozoa</taxon>
        <taxon>Arthropoda</taxon>
        <taxon>Myriapoda</taxon>
        <taxon>Chilopoda</taxon>
        <taxon>Pleurostigmophora</taxon>
        <taxon>Geophilomorpha</taxon>
        <taxon>Linotaeniidae</taxon>
        <taxon>Strigamia</taxon>
    </lineage>
</organism>
<evidence type="ECO:0000256" key="2">
    <source>
        <dbReference type="ARBA" id="ARBA00022603"/>
    </source>
</evidence>
<dbReference type="PANTHER" id="PTHR22809">
    <property type="entry name" value="METHYLTRANSFERASE-RELATED"/>
    <property type="match status" value="1"/>
</dbReference>
<proteinExistence type="inferred from homology"/>
<dbReference type="eggNOG" id="KOG4306">
    <property type="taxonomic scope" value="Eukaryota"/>
</dbReference>
<dbReference type="HOGENOM" id="CLU_239595_0_0_1"/>
<dbReference type="GO" id="GO:0006629">
    <property type="term" value="P:lipid metabolic process"/>
    <property type="evidence" value="ECO:0007669"/>
    <property type="project" value="InterPro"/>
</dbReference>
<dbReference type="InterPro" id="IPR026113">
    <property type="entry name" value="METTL2/6/8-like"/>
</dbReference>
<feature type="signal peptide" evidence="5">
    <location>
        <begin position="1"/>
        <end position="24"/>
    </location>
</feature>
<accession>T1JAK6</accession>
<dbReference type="GO" id="GO:0008173">
    <property type="term" value="F:RNA methyltransferase activity"/>
    <property type="evidence" value="ECO:0007669"/>
    <property type="project" value="UniProtKB-ARBA"/>
</dbReference>
<feature type="domain" description="Reelin" evidence="6">
    <location>
        <begin position="454"/>
        <end position="558"/>
    </location>
</feature>
<dbReference type="Gene3D" id="2.60.40.4060">
    <property type="entry name" value="Reeler domain"/>
    <property type="match status" value="2"/>
</dbReference>
<feature type="compositionally biased region" description="Basic and acidic residues" evidence="4">
    <location>
        <begin position="419"/>
        <end position="443"/>
    </location>
</feature>
<dbReference type="Gene3D" id="3.40.50.150">
    <property type="entry name" value="Vaccinia Virus protein VP39"/>
    <property type="match status" value="1"/>
</dbReference>
<dbReference type="CDD" id="cd02440">
    <property type="entry name" value="AdoMet_MTases"/>
    <property type="match status" value="1"/>
</dbReference>
<feature type="compositionally biased region" description="Pro residues" evidence="4">
    <location>
        <begin position="1341"/>
        <end position="1359"/>
    </location>
</feature>
<feature type="compositionally biased region" description="Polar residues" evidence="4">
    <location>
        <begin position="1365"/>
        <end position="1400"/>
    </location>
</feature>
<dbReference type="CDD" id="cd08544">
    <property type="entry name" value="Reeler"/>
    <property type="match status" value="2"/>
</dbReference>
<keyword evidence="2" id="KW-0489">Methyltransferase</keyword>
<feature type="domain" description="Reelin" evidence="6">
    <location>
        <begin position="78"/>
        <end position="188"/>
    </location>
</feature>
<evidence type="ECO:0000313" key="8">
    <source>
        <dbReference type="Proteomes" id="UP000014500"/>
    </source>
</evidence>
<protein>
    <recommendedName>
        <fullName evidence="6">Reelin domain-containing protein</fullName>
    </recommendedName>
</protein>
<sequence>MDNSRRSLQFIFLSLLLLSHSAATYEFDEDSCESMIPKEKDSETQNHAHNGDHGDHGDHTHHRRNAEPDEEDDKTRVHRLIPQNSKSPFQVKVEGFEFRRNRPIQVSIVGPEFNGFMLQARAQGKTPIGKFEGIPANAKGLECEAADDTIVHKDTGGKVNVTVTWKAPGDPPVLIVFMLTIIQNEKIWTHIHSDRLPLSPFPPSLTGCGETKSCYRQSTIDNCPPEKCDYLITTQVVKTNEVEMVIGGIVKDENGFIGIGFTMDNTSLTNVDISACIKYKNKTSSEQYFVSEWNNDSISNHDTLDQLANDIDGDMVWCQFRRPLTGLGETNADLSQTLFQTIVTGHINATSRLPLLPFLKDTSFVSEAWNSNHTVQVMHLLSVNSMPKLEVTVVAMFLSIAATYEFDEDSCESMIPKKKDDETQTHAHNGDHGDHTHPRRNAEPDEEDDKTRVHRLIPQKSESPFEVKIKGLEFRRNRLIQVSIVGPEFNGFMLQAKHCKTYCKPIGKFEGIPVNAMGLECEAADDTIVHKDIGRKANVTLTWKAPGDPPLFIIFRQTDDYSEREDLDPHRFGYVTFKSISVPPMGLPSQRIQYVLIILAASLTGCGAIKSCYQQQSNLGNCLLEESDYLITAQIVNANEVEMLIGGIVKEENGFIGIGFATDNTSLTNVDINACIKYNNRTSSEQYFVSEWNNDSISNHDTLDQMASDIDGDMVWCQFRRPLTGLGETNADLSKILFLTIVTGHINATSRLPLLPPSKNISFESEAWNSSNAVHVLNLLSVNPIPVLGIRLVFKFTTIVVSDGKWIHIKAEARINTQRIHSVVLTKQVFPGILHSQTSNSGLPCYGICGQRTVKILNFSRHSLLVYCSNVEVTSGKGKILRHNSKRSTVAPTFFRSDAMRLTLPIVLVIFLCWSTADSKRTKRQFLDCNSPISSDTPTNPRVFLTVSSLVALPDGGRRLVERQLELNWYQAAPHPGDSVGLFAQDPSLSSASPALERVDVAGRTIGYFRTSVTFPRPTFSARALRTDCLGFWVAYVRNNHTLASQCLQNRPSWMWDNRINLGPMRLRELLIPGSHDSGSYQEYQGRASENVITRYTICQDENVWNQLAYGIRYLDFRVGLYSTTRERFWLNHGDFKVNPLQRALTDLGSFLNSTQEIIILDVHRFQWGFDSREQHRELITLIMRELEPHMLPRSAGSEATLADMWAMNKRLLVAYNEPSFLENSLLWPGIPQRWGDKNDAASLNSYLQEVMRLPTAGLWAVMAELTPTTADIIGNPRGSLRVLADKVNRNITLWFRDVWWDKANIVATDFVLGNNMIEVAIEANLRRKLCRDRIGHVSPELPPWARPQPPENPPPSPQFAPHNSIDQQPNWQNFPRIPNKQNVPQQKPWNFPQPGTSRPQLGPWLNPRYPMPIPQPIVSGPPPYKQLEWANRLGIPAPTWYDVGRRQVFPFPQLPFTHLIHWIPIMTTNTIEGHVARKLTEQEAAKLKSDATLVSNFKQNQLEIQAQKNWDLFYKRNSTNFFKDRHWTTREFTELCQENENPSKNTQNLKKYLLEIGCGVGNFIFPLIKEGIEYFIYACDFSNRAVNYVKENSDYDVNKCLAFQMDVTSEKLTTVIEADLIDVVTMIFVLSAIHPDKMISTLKNILQVLKPGGVVLFRDYGQYDQAMLRFKKGHKLDENFYVRQDGTRAYYFTTEFLNEVFTEAGFEQIINDYIQRKTVNKKEGIDVERIFVQGVVIGQFIKR</sequence>
<dbReference type="GO" id="GO:0008081">
    <property type="term" value="F:phosphoric diester hydrolase activity"/>
    <property type="evidence" value="ECO:0007669"/>
    <property type="project" value="InterPro"/>
</dbReference>
<name>T1JAK6_STRMM</name>
<feature type="compositionally biased region" description="Basic and acidic residues" evidence="4">
    <location>
        <begin position="36"/>
        <end position="58"/>
    </location>
</feature>
<dbReference type="EnsemblMetazoa" id="SMAR010775-RA">
    <property type="protein sequence ID" value="SMAR010775-PA"/>
    <property type="gene ID" value="SMAR010775"/>
</dbReference>
<keyword evidence="3" id="KW-0808">Transferase</keyword>
<dbReference type="GO" id="GO:0032259">
    <property type="term" value="P:methylation"/>
    <property type="evidence" value="ECO:0007669"/>
    <property type="project" value="UniProtKB-KW"/>
</dbReference>
<dbReference type="SUPFAM" id="SSF51695">
    <property type="entry name" value="PLC-like phosphodiesterases"/>
    <property type="match status" value="1"/>
</dbReference>
<dbReference type="Proteomes" id="UP000014500">
    <property type="component" value="Unassembled WGS sequence"/>
</dbReference>
<evidence type="ECO:0000256" key="1">
    <source>
        <dbReference type="ARBA" id="ARBA00009725"/>
    </source>
</evidence>
<evidence type="ECO:0000256" key="3">
    <source>
        <dbReference type="ARBA" id="ARBA00022679"/>
    </source>
</evidence>
<feature type="region of interest" description="Disordered" evidence="4">
    <location>
        <begin position="1341"/>
        <end position="1405"/>
    </location>
</feature>
<comment type="similarity">
    <text evidence="1">Belongs to the methyltransferase superfamily. METL family.</text>
</comment>
<dbReference type="InterPro" id="IPR029063">
    <property type="entry name" value="SAM-dependent_MTases_sf"/>
</dbReference>
<dbReference type="STRING" id="126957.T1JAK6"/>
<reference evidence="7" key="2">
    <citation type="submission" date="2015-02" db="UniProtKB">
        <authorList>
            <consortium name="EnsemblMetazoa"/>
        </authorList>
    </citation>
    <scope>IDENTIFICATION</scope>
</reference>
<keyword evidence="8" id="KW-1185">Reference proteome</keyword>
<feature type="region of interest" description="Disordered" evidence="4">
    <location>
        <begin position="419"/>
        <end position="457"/>
    </location>
</feature>
<dbReference type="SUPFAM" id="SSF53335">
    <property type="entry name" value="S-adenosyl-L-methionine-dependent methyltransferases"/>
    <property type="match status" value="1"/>
</dbReference>
<dbReference type="EMBL" id="JH432001">
    <property type="status" value="NOT_ANNOTATED_CDS"/>
    <property type="molecule type" value="Genomic_DNA"/>
</dbReference>
<dbReference type="eggNOG" id="KOG2361">
    <property type="taxonomic scope" value="Eukaryota"/>
</dbReference>